<evidence type="ECO:0000256" key="6">
    <source>
        <dbReference type="ARBA" id="ARBA00023054"/>
    </source>
</evidence>
<dbReference type="Pfam" id="PF25917">
    <property type="entry name" value="BSH_RND"/>
    <property type="match status" value="1"/>
</dbReference>
<evidence type="ECO:0000256" key="3">
    <source>
        <dbReference type="ARBA" id="ARBA00010602"/>
    </source>
</evidence>
<organism evidence="13 14">
    <name type="scientific">Ramlibacter lithotrophicus</name>
    <dbReference type="NCBI Taxonomy" id="2606681"/>
    <lineage>
        <taxon>Bacteria</taxon>
        <taxon>Pseudomonadati</taxon>
        <taxon>Pseudomonadota</taxon>
        <taxon>Betaproteobacteria</taxon>
        <taxon>Burkholderiales</taxon>
        <taxon>Comamonadaceae</taxon>
        <taxon>Ramlibacter</taxon>
    </lineage>
</organism>
<dbReference type="InterPro" id="IPR050465">
    <property type="entry name" value="UPF0194_transport"/>
</dbReference>
<sequence length="425" mass="44987">MKHRWFWIIAALAVLMGLAYVAFTTRGVPADVVEVQPRPLLRTLRFSARVATLSRVDVGSTITGRVAQVLVDEGARVRQGQKLVRLESDELRAAVAQAAASERQARARLAGLRSTGRSASRAALDQAEATLRAARAELERQQQLVAKGFVSESRVDEARRAVEVAQAQQASARAQVQAGADGGTDVAQAQAQLALAQAATQAARVRLAQADVLAPAAARVLARQVEPGQIVQPGKALLSLALEGPTQLVAPVDERFLDQLQVGQPALVVADAFPGQPFPARVLSIAPAVDAQRGAVEVKLALQREAPAFLREDMTLSVDVETGRRERALVVPLSALRATGSDGAESVLVLADGRAQERRVRLGLRTLDAAEVTEGLAAGDRVLRRGILAPGEKVRPAVVPWEPGQDRAGGGARDDMGSMLGNLGR</sequence>
<gene>
    <name evidence="13" type="ORF">RAMLITH_12235</name>
</gene>
<evidence type="ECO:0000256" key="8">
    <source>
        <dbReference type="SAM" id="MobiDB-lite"/>
    </source>
</evidence>
<evidence type="ECO:0000259" key="12">
    <source>
        <dbReference type="Pfam" id="PF25967"/>
    </source>
</evidence>
<dbReference type="PANTHER" id="PTHR32347">
    <property type="entry name" value="EFFLUX SYSTEM COMPONENT YKNX-RELATED"/>
    <property type="match status" value="1"/>
</dbReference>
<dbReference type="InterPro" id="IPR058792">
    <property type="entry name" value="Beta-barrel_RND_2"/>
</dbReference>
<dbReference type="Gene3D" id="1.10.287.470">
    <property type="entry name" value="Helix hairpin bin"/>
    <property type="match status" value="2"/>
</dbReference>
<protein>
    <submittedName>
        <fullName evidence="13">Efflux RND transporter periplasmic adaptor subunit</fullName>
    </submittedName>
</protein>
<dbReference type="NCBIfam" id="TIGR01730">
    <property type="entry name" value="RND_mfp"/>
    <property type="match status" value="1"/>
</dbReference>
<dbReference type="PRINTS" id="PR01490">
    <property type="entry name" value="RTXTOXIND"/>
</dbReference>
<evidence type="ECO:0000259" key="9">
    <source>
        <dbReference type="Pfam" id="PF25876"/>
    </source>
</evidence>
<evidence type="ECO:0000256" key="4">
    <source>
        <dbReference type="ARBA" id="ARBA00022729"/>
    </source>
</evidence>
<evidence type="ECO:0000259" key="11">
    <source>
        <dbReference type="Pfam" id="PF25954"/>
    </source>
</evidence>
<feature type="domain" description="Multidrug resistance protein MdtA-like alpha-helical hairpin" evidence="9">
    <location>
        <begin position="121"/>
        <end position="177"/>
    </location>
</feature>
<dbReference type="Gene3D" id="2.40.50.100">
    <property type="match status" value="2"/>
</dbReference>
<evidence type="ECO:0000256" key="2">
    <source>
        <dbReference type="ARBA" id="ARBA00009477"/>
    </source>
</evidence>
<evidence type="ECO:0000313" key="13">
    <source>
        <dbReference type="EMBL" id="NKE66594.1"/>
    </source>
</evidence>
<dbReference type="Gene3D" id="2.40.420.20">
    <property type="match status" value="1"/>
</dbReference>
<dbReference type="Gene3D" id="2.40.30.170">
    <property type="match status" value="1"/>
</dbReference>
<dbReference type="PANTHER" id="PTHR32347:SF29">
    <property type="entry name" value="UPF0194 MEMBRANE PROTEIN YBHG"/>
    <property type="match status" value="1"/>
</dbReference>
<dbReference type="GO" id="GO:0016020">
    <property type="term" value="C:membrane"/>
    <property type="evidence" value="ECO:0007669"/>
    <property type="project" value="InterPro"/>
</dbReference>
<comment type="similarity">
    <text evidence="2">Belongs to the membrane fusion protein (MFP) (TC 8.A.1) family.</text>
</comment>
<dbReference type="InterPro" id="IPR058627">
    <property type="entry name" value="MdtA-like_C"/>
</dbReference>
<dbReference type="Pfam" id="PF25967">
    <property type="entry name" value="RND-MFP_C"/>
    <property type="match status" value="1"/>
</dbReference>
<keyword evidence="14" id="KW-1185">Reference proteome</keyword>
<dbReference type="AlphaFoldDB" id="A0A7X6I6Y1"/>
<feature type="domain" description="Multidrug resistance protein MdtA-like C-terminal permuted SH3" evidence="12">
    <location>
        <begin position="328"/>
        <end position="383"/>
    </location>
</feature>
<evidence type="ECO:0000259" key="10">
    <source>
        <dbReference type="Pfam" id="PF25917"/>
    </source>
</evidence>
<comment type="caution">
    <text evidence="13">The sequence shown here is derived from an EMBL/GenBank/DDBJ whole genome shotgun (WGS) entry which is preliminary data.</text>
</comment>
<evidence type="ECO:0000256" key="5">
    <source>
        <dbReference type="ARBA" id="ARBA00022764"/>
    </source>
</evidence>
<dbReference type="Pfam" id="PF25954">
    <property type="entry name" value="Beta-barrel_RND_2"/>
    <property type="match status" value="1"/>
</dbReference>
<comment type="similarity">
    <text evidence="3">Belongs to the UPF0194 family.</text>
</comment>
<dbReference type="EMBL" id="VTOX01000003">
    <property type="protein sequence ID" value="NKE66594.1"/>
    <property type="molecule type" value="Genomic_DNA"/>
</dbReference>
<dbReference type="InterPro" id="IPR058624">
    <property type="entry name" value="MdtA-like_HH"/>
</dbReference>
<evidence type="ECO:0000313" key="14">
    <source>
        <dbReference type="Proteomes" id="UP000521868"/>
    </source>
</evidence>
<feature type="region of interest" description="Disordered" evidence="8">
    <location>
        <begin position="399"/>
        <end position="425"/>
    </location>
</feature>
<dbReference type="RefSeq" id="WP_168107692.1">
    <property type="nucleotide sequence ID" value="NZ_VTOX01000003.1"/>
</dbReference>
<evidence type="ECO:0000256" key="1">
    <source>
        <dbReference type="ARBA" id="ARBA00004418"/>
    </source>
</evidence>
<dbReference type="GO" id="GO:0022857">
    <property type="term" value="F:transmembrane transporter activity"/>
    <property type="evidence" value="ECO:0007669"/>
    <property type="project" value="InterPro"/>
</dbReference>
<keyword evidence="4" id="KW-0732">Signal</keyword>
<dbReference type="InterPro" id="IPR006143">
    <property type="entry name" value="RND_pump_MFP"/>
</dbReference>
<feature type="domain" description="Multidrug resistance protein MdtA-like barrel-sandwich hybrid" evidence="10">
    <location>
        <begin position="55"/>
        <end position="236"/>
    </location>
</feature>
<keyword evidence="6 7" id="KW-0175">Coiled coil</keyword>
<keyword evidence="5" id="KW-0574">Periplasm</keyword>
<dbReference type="Pfam" id="PF25876">
    <property type="entry name" value="HH_MFP_RND"/>
    <property type="match status" value="1"/>
</dbReference>
<dbReference type="SUPFAM" id="SSF111369">
    <property type="entry name" value="HlyD-like secretion proteins"/>
    <property type="match status" value="3"/>
</dbReference>
<feature type="domain" description="CusB-like beta-barrel" evidence="11">
    <location>
        <begin position="249"/>
        <end position="321"/>
    </location>
</feature>
<reference evidence="13 14" key="1">
    <citation type="journal article" date="2020" name="Nature">
        <title>Bacterial chemolithoautotrophy via manganese oxidation.</title>
        <authorList>
            <person name="Yu H."/>
            <person name="Leadbetter J.R."/>
        </authorList>
    </citation>
    <scope>NUCLEOTIDE SEQUENCE [LARGE SCALE GENOMIC DNA]</scope>
    <source>
        <strain evidence="13 14">RBP-1</strain>
    </source>
</reference>
<dbReference type="GO" id="GO:0042597">
    <property type="term" value="C:periplasmic space"/>
    <property type="evidence" value="ECO:0007669"/>
    <property type="project" value="UniProtKB-SubCell"/>
</dbReference>
<dbReference type="Proteomes" id="UP000521868">
    <property type="component" value="Unassembled WGS sequence"/>
</dbReference>
<proteinExistence type="inferred from homology"/>
<comment type="subcellular location">
    <subcellularLocation>
        <location evidence="1">Periplasm</location>
    </subcellularLocation>
</comment>
<accession>A0A7X6I6Y1</accession>
<dbReference type="InterPro" id="IPR058625">
    <property type="entry name" value="MdtA-like_BSH"/>
</dbReference>
<name>A0A7X6I6Y1_9BURK</name>
<feature type="coiled-coil region" evidence="7">
    <location>
        <begin position="117"/>
        <end position="175"/>
    </location>
</feature>
<evidence type="ECO:0000256" key="7">
    <source>
        <dbReference type="SAM" id="Coils"/>
    </source>
</evidence>